<feature type="transmembrane region" description="Helical" evidence="1">
    <location>
        <begin position="12"/>
        <end position="33"/>
    </location>
</feature>
<dbReference type="AlphaFoldDB" id="A0A6C0B5E5"/>
<dbReference type="Gene3D" id="2.60.120.200">
    <property type="match status" value="1"/>
</dbReference>
<dbReference type="InterPro" id="IPR013320">
    <property type="entry name" value="ConA-like_dom_sf"/>
</dbReference>
<evidence type="ECO:0000313" key="2">
    <source>
        <dbReference type="EMBL" id="QHS86703.1"/>
    </source>
</evidence>
<accession>A0A6C0B5E5</accession>
<keyword evidence="1" id="KW-0472">Membrane</keyword>
<name>A0A6C0B5E5_9ZZZZ</name>
<keyword evidence="1" id="KW-1133">Transmembrane helix</keyword>
<reference evidence="2" key="1">
    <citation type="journal article" date="2020" name="Nature">
        <title>Giant virus diversity and host interactions through global metagenomics.</title>
        <authorList>
            <person name="Schulz F."/>
            <person name="Roux S."/>
            <person name="Paez-Espino D."/>
            <person name="Jungbluth S."/>
            <person name="Walsh D.A."/>
            <person name="Denef V.J."/>
            <person name="McMahon K.D."/>
            <person name="Konstantinidis K.T."/>
            <person name="Eloe-Fadrosh E.A."/>
            <person name="Kyrpides N.C."/>
            <person name="Woyke T."/>
        </authorList>
    </citation>
    <scope>NUCLEOTIDE SEQUENCE</scope>
    <source>
        <strain evidence="2">GVMAG-M-3300009422-16</strain>
    </source>
</reference>
<keyword evidence="1" id="KW-0812">Transmembrane</keyword>
<sequence>MDFVNKIIKNQVFITFITIIIVLFLCLIIYRVLKHLFLKKKNLIRLVKGVKDARIYTKVNLGNKLDDLTPGLEYTFSGWFYIRDLDYKYSRPKHIFHVGGPDGSDAAPGVWLHPKNNNIIIRMHTHNREAKSLNPEINLEINKNCDIENIEVQRWIHLGIVLQNKTMDVYINGQLRRSCTYNNIPKTNDTSTIHINKDGGFDGIVSDMFYSNIAYSAPTMYDLYRKGHNSVDLKHYFSKIYPSLQQLKSNAANLQKCLTN</sequence>
<dbReference type="SUPFAM" id="SSF49899">
    <property type="entry name" value="Concanavalin A-like lectins/glucanases"/>
    <property type="match status" value="1"/>
</dbReference>
<evidence type="ECO:0000256" key="1">
    <source>
        <dbReference type="SAM" id="Phobius"/>
    </source>
</evidence>
<organism evidence="2">
    <name type="scientific">viral metagenome</name>
    <dbReference type="NCBI Taxonomy" id="1070528"/>
    <lineage>
        <taxon>unclassified sequences</taxon>
        <taxon>metagenomes</taxon>
        <taxon>organismal metagenomes</taxon>
    </lineage>
</organism>
<proteinExistence type="predicted"/>
<dbReference type="Pfam" id="PF13385">
    <property type="entry name" value="Laminin_G_3"/>
    <property type="match status" value="1"/>
</dbReference>
<protein>
    <recommendedName>
        <fullName evidence="3">LamG-like jellyroll fold domain-containing protein</fullName>
    </recommendedName>
</protein>
<dbReference type="EMBL" id="MN739060">
    <property type="protein sequence ID" value="QHS86703.1"/>
    <property type="molecule type" value="Genomic_DNA"/>
</dbReference>
<evidence type="ECO:0008006" key="3">
    <source>
        <dbReference type="Google" id="ProtNLM"/>
    </source>
</evidence>